<evidence type="ECO:0000313" key="2">
    <source>
        <dbReference type="EMBL" id="KAJ7648415.1"/>
    </source>
</evidence>
<keyword evidence="3" id="KW-1185">Reference proteome</keyword>
<proteinExistence type="predicted"/>
<protein>
    <submittedName>
        <fullName evidence="2">Uncharacterized protein</fullName>
    </submittedName>
</protein>
<organism evidence="2 3">
    <name type="scientific">Mycena rosella</name>
    <name type="common">Pink bonnet</name>
    <name type="synonym">Agaricus rosellus</name>
    <dbReference type="NCBI Taxonomy" id="1033263"/>
    <lineage>
        <taxon>Eukaryota</taxon>
        <taxon>Fungi</taxon>
        <taxon>Dikarya</taxon>
        <taxon>Basidiomycota</taxon>
        <taxon>Agaricomycotina</taxon>
        <taxon>Agaricomycetes</taxon>
        <taxon>Agaricomycetidae</taxon>
        <taxon>Agaricales</taxon>
        <taxon>Marasmiineae</taxon>
        <taxon>Mycenaceae</taxon>
        <taxon>Mycena</taxon>
    </lineage>
</organism>
<feature type="region of interest" description="Disordered" evidence="1">
    <location>
        <begin position="118"/>
        <end position="147"/>
    </location>
</feature>
<gene>
    <name evidence="2" type="ORF">B0H17DRAFT_1148095</name>
</gene>
<sequence length="147" mass="15930">MFLVSCKEPQNTCRVPLVKAPVFQYTSAFADQAKLAAEEAKKAADEGKPIPGTTVALKSVFPVVSEAGSLGEKYVSFGGYLSCVNASLEGETLQERFRIEVDNIAFLEPSGFRKKARFSYGKRPRDNEDQDGAPSSLSPFVAGSQRT</sequence>
<reference evidence="2" key="1">
    <citation type="submission" date="2023-03" db="EMBL/GenBank/DDBJ databases">
        <title>Massive genome expansion in bonnet fungi (Mycena s.s.) driven by repeated elements and novel gene families across ecological guilds.</title>
        <authorList>
            <consortium name="Lawrence Berkeley National Laboratory"/>
            <person name="Harder C.B."/>
            <person name="Miyauchi S."/>
            <person name="Viragh M."/>
            <person name="Kuo A."/>
            <person name="Thoen E."/>
            <person name="Andreopoulos B."/>
            <person name="Lu D."/>
            <person name="Skrede I."/>
            <person name="Drula E."/>
            <person name="Henrissat B."/>
            <person name="Morin E."/>
            <person name="Kohler A."/>
            <person name="Barry K."/>
            <person name="LaButti K."/>
            <person name="Morin E."/>
            <person name="Salamov A."/>
            <person name="Lipzen A."/>
            <person name="Mereny Z."/>
            <person name="Hegedus B."/>
            <person name="Baldrian P."/>
            <person name="Stursova M."/>
            <person name="Weitz H."/>
            <person name="Taylor A."/>
            <person name="Grigoriev I.V."/>
            <person name="Nagy L.G."/>
            <person name="Martin F."/>
            <person name="Kauserud H."/>
        </authorList>
    </citation>
    <scope>NUCLEOTIDE SEQUENCE</scope>
    <source>
        <strain evidence="2">CBHHK067</strain>
    </source>
</reference>
<evidence type="ECO:0000256" key="1">
    <source>
        <dbReference type="SAM" id="MobiDB-lite"/>
    </source>
</evidence>
<dbReference type="Proteomes" id="UP001221757">
    <property type="component" value="Unassembled WGS sequence"/>
</dbReference>
<feature type="compositionally biased region" description="Polar residues" evidence="1">
    <location>
        <begin position="133"/>
        <end position="147"/>
    </location>
</feature>
<name>A0AAD7G0V6_MYCRO</name>
<comment type="caution">
    <text evidence="2">The sequence shown here is derived from an EMBL/GenBank/DDBJ whole genome shotgun (WGS) entry which is preliminary data.</text>
</comment>
<accession>A0AAD7G0V6</accession>
<dbReference type="EMBL" id="JARKIE010000382">
    <property type="protein sequence ID" value="KAJ7648415.1"/>
    <property type="molecule type" value="Genomic_DNA"/>
</dbReference>
<dbReference type="AlphaFoldDB" id="A0AAD7G0V6"/>
<evidence type="ECO:0000313" key="3">
    <source>
        <dbReference type="Proteomes" id="UP001221757"/>
    </source>
</evidence>